<evidence type="ECO:0000313" key="2">
    <source>
        <dbReference type="EMBL" id="TWT79120.1"/>
    </source>
</evidence>
<dbReference type="OrthoDB" id="9151847at2"/>
<dbReference type="RefSeq" id="WP_146394401.1">
    <property type="nucleotide sequence ID" value="NZ_SJPJ01000001.1"/>
</dbReference>
<dbReference type="EMBL" id="SJPJ01000001">
    <property type="protein sequence ID" value="TWT79120.1"/>
    <property type="molecule type" value="Genomic_DNA"/>
</dbReference>
<dbReference type="InterPro" id="IPR041464">
    <property type="entry name" value="TubC_N"/>
</dbReference>
<dbReference type="Gene3D" id="1.10.10.1830">
    <property type="entry name" value="Non-ribosomal peptide synthase, adenylation domain"/>
    <property type="match status" value="1"/>
</dbReference>
<dbReference type="AlphaFoldDB" id="A0A5C5YW91"/>
<feature type="domain" description="TubC N-terminal docking" evidence="1">
    <location>
        <begin position="4"/>
        <end position="49"/>
    </location>
</feature>
<reference evidence="2 3" key="1">
    <citation type="submission" date="2019-02" db="EMBL/GenBank/DDBJ databases">
        <title>Deep-cultivation of Planctomycetes and their phenomic and genomic characterization uncovers novel biology.</title>
        <authorList>
            <person name="Wiegand S."/>
            <person name="Jogler M."/>
            <person name="Boedeker C."/>
            <person name="Pinto D."/>
            <person name="Vollmers J."/>
            <person name="Rivas-Marin E."/>
            <person name="Kohn T."/>
            <person name="Peeters S.H."/>
            <person name="Heuer A."/>
            <person name="Rast P."/>
            <person name="Oberbeckmann S."/>
            <person name="Bunk B."/>
            <person name="Jeske O."/>
            <person name="Meyerdierks A."/>
            <person name="Storesund J.E."/>
            <person name="Kallscheuer N."/>
            <person name="Luecker S."/>
            <person name="Lage O.M."/>
            <person name="Pohl T."/>
            <person name="Merkel B.J."/>
            <person name="Hornburger P."/>
            <person name="Mueller R.-W."/>
            <person name="Bruemmer F."/>
            <person name="Labrenz M."/>
            <person name="Spormann A.M."/>
            <person name="Op Den Camp H."/>
            <person name="Overmann J."/>
            <person name="Amann R."/>
            <person name="Jetten M.S.M."/>
            <person name="Mascher T."/>
            <person name="Medema M.H."/>
            <person name="Devos D.P."/>
            <person name="Kaster A.-K."/>
            <person name="Ovreas L."/>
            <person name="Rohde M."/>
            <person name="Galperin M.Y."/>
            <person name="Jogler C."/>
        </authorList>
    </citation>
    <scope>NUCLEOTIDE SEQUENCE [LARGE SCALE GENOMIC DNA]</scope>
    <source>
        <strain evidence="2 3">CA13</strain>
    </source>
</reference>
<name>A0A5C5YW91_9BACT</name>
<comment type="caution">
    <text evidence="2">The sequence shown here is derived from an EMBL/GenBank/DDBJ whole genome shotgun (WGS) entry which is preliminary data.</text>
</comment>
<keyword evidence="3" id="KW-1185">Reference proteome</keyword>
<protein>
    <recommendedName>
        <fullName evidence="1">TubC N-terminal docking domain-containing protein</fullName>
    </recommendedName>
</protein>
<organism evidence="2 3">
    <name type="scientific">Novipirellula herctigrandis</name>
    <dbReference type="NCBI Taxonomy" id="2527986"/>
    <lineage>
        <taxon>Bacteria</taxon>
        <taxon>Pseudomonadati</taxon>
        <taxon>Planctomycetota</taxon>
        <taxon>Planctomycetia</taxon>
        <taxon>Pirellulales</taxon>
        <taxon>Pirellulaceae</taxon>
        <taxon>Novipirellula</taxon>
    </lineage>
</organism>
<dbReference type="Proteomes" id="UP000315010">
    <property type="component" value="Unassembled WGS sequence"/>
</dbReference>
<evidence type="ECO:0000259" key="1">
    <source>
        <dbReference type="Pfam" id="PF18563"/>
    </source>
</evidence>
<evidence type="ECO:0000313" key="3">
    <source>
        <dbReference type="Proteomes" id="UP000315010"/>
    </source>
</evidence>
<dbReference type="InterPro" id="IPR044894">
    <property type="entry name" value="TubC_N_sf"/>
</dbReference>
<accession>A0A5C5YW91</accession>
<sequence length="171" mass="19003">MAAELLAELRSRGVLLSIDVDGRLAFDAPAGALGDDLIQRMRAQRDELMILVERFEERAAIVEHDGGLSRDESEAVAWEAIATPRFVSPMIGYICPWCRSGSHLIEHDGGLRCGHCDREAWRFDDDGAIVRCDWIERIEVDVGLIVSQPIPEVKVVARIDAGEQLQPNLIT</sequence>
<dbReference type="Pfam" id="PF18563">
    <property type="entry name" value="TubC_N"/>
    <property type="match status" value="1"/>
</dbReference>
<proteinExistence type="predicted"/>
<gene>
    <name evidence="2" type="ORF">CA13_05180</name>
</gene>